<dbReference type="GO" id="GO:0005737">
    <property type="term" value="C:cytoplasm"/>
    <property type="evidence" value="ECO:0007669"/>
    <property type="project" value="UniProtKB-SubCell"/>
</dbReference>
<dbReference type="CDD" id="cd00571">
    <property type="entry name" value="UreE"/>
    <property type="match status" value="1"/>
</dbReference>
<dbReference type="OrthoDB" id="9810882at2"/>
<dbReference type="EMBL" id="NXLX01000002">
    <property type="protein sequence ID" value="RDU74454.1"/>
    <property type="molecule type" value="Genomic_DNA"/>
</dbReference>
<dbReference type="AlphaFoldDB" id="A0A3D8JC86"/>
<accession>A0A3D8JC86</accession>
<dbReference type="PIRSF" id="PIRSF036402">
    <property type="entry name" value="Ureas_acces_UreE"/>
    <property type="match status" value="1"/>
</dbReference>
<comment type="subcellular location">
    <subcellularLocation>
        <location evidence="4">Cytoplasm</location>
    </subcellularLocation>
</comment>
<comment type="similarity">
    <text evidence="4">Belongs to the UreE family.</text>
</comment>
<evidence type="ECO:0000256" key="3">
    <source>
        <dbReference type="ARBA" id="ARBA00023186"/>
    </source>
</evidence>
<proteinExistence type="inferred from homology"/>
<dbReference type="Gene3D" id="3.30.70.790">
    <property type="entry name" value="UreE, C-terminal domain"/>
    <property type="match status" value="1"/>
</dbReference>
<dbReference type="InterPro" id="IPR012406">
    <property type="entry name" value="UreE"/>
</dbReference>
<name>A0A3D8JC86_9HELI</name>
<keyword evidence="1 4" id="KW-0963">Cytoplasm</keyword>
<dbReference type="RefSeq" id="WP_115578509.1">
    <property type="nucleotide sequence ID" value="NZ_NXLX01000002.1"/>
</dbReference>
<keyword evidence="2 4" id="KW-0533">Nickel</keyword>
<comment type="function">
    <text evidence="4">Involved in urease metallocenter assembly. Binds nickel. Probably functions as a nickel donor during metallocenter assembly.</text>
</comment>
<evidence type="ECO:0000259" key="5">
    <source>
        <dbReference type="SMART" id="SM00988"/>
    </source>
</evidence>
<evidence type="ECO:0000256" key="4">
    <source>
        <dbReference type="HAMAP-Rule" id="MF_00822"/>
    </source>
</evidence>
<sequence length="173" mass="20155">MLAEKICGNLRDYDTQSLNIDTIEIDWYDTRKKIARLKTSQGREIGMKLTNFSQNGLNHGDILYVSKDCIIAIVIRPVKVLYLYMKDMASIVRIVYEIGNRHLPLFFGTQAMELQTPFEKPLQILLDKMQIQYEIKDSILDSKDRLSVSMPHSEIQKKIEISNDFEVRIIKKD</sequence>
<dbReference type="Proteomes" id="UP000256695">
    <property type="component" value="Unassembled WGS sequence"/>
</dbReference>
<keyword evidence="7" id="KW-1185">Reference proteome</keyword>
<dbReference type="GO" id="GO:0051082">
    <property type="term" value="F:unfolded protein binding"/>
    <property type="evidence" value="ECO:0007669"/>
    <property type="project" value="UniProtKB-UniRule"/>
</dbReference>
<dbReference type="SUPFAM" id="SSF69287">
    <property type="entry name" value="Urease metallochaperone UreE, N-terminal domain"/>
    <property type="match status" value="1"/>
</dbReference>
<dbReference type="GO" id="GO:0016151">
    <property type="term" value="F:nickel cation binding"/>
    <property type="evidence" value="ECO:0007669"/>
    <property type="project" value="UniProtKB-UniRule"/>
</dbReference>
<dbReference type="Pfam" id="PF02814">
    <property type="entry name" value="UreE_N"/>
    <property type="match status" value="1"/>
</dbReference>
<dbReference type="NCBIfam" id="NF009754">
    <property type="entry name" value="PRK13261.1-6"/>
    <property type="match status" value="1"/>
</dbReference>
<evidence type="ECO:0000313" key="6">
    <source>
        <dbReference type="EMBL" id="RDU74454.1"/>
    </source>
</evidence>
<dbReference type="Gene3D" id="2.60.260.20">
    <property type="entry name" value="Urease metallochaperone UreE, N-terminal domain"/>
    <property type="match status" value="1"/>
</dbReference>
<dbReference type="SMART" id="SM00988">
    <property type="entry name" value="UreE_N"/>
    <property type="match status" value="1"/>
</dbReference>
<gene>
    <name evidence="4" type="primary">ureE</name>
    <name evidence="6" type="ORF">CQA57_01730</name>
</gene>
<protein>
    <recommendedName>
        <fullName evidence="4">Urease accessory protein UreE</fullName>
    </recommendedName>
</protein>
<dbReference type="SUPFAM" id="SSF69737">
    <property type="entry name" value="Urease metallochaperone UreE, C-terminal domain"/>
    <property type="match status" value="1"/>
</dbReference>
<comment type="caution">
    <text evidence="6">The sequence shown here is derived from an EMBL/GenBank/DDBJ whole genome shotgun (WGS) entry which is preliminary data.</text>
</comment>
<reference evidence="6 7" key="1">
    <citation type="submission" date="2018-04" db="EMBL/GenBank/DDBJ databases">
        <title>Novel Campyloabacter and Helicobacter Species and Strains.</title>
        <authorList>
            <person name="Mannion A.J."/>
            <person name="Shen Z."/>
            <person name="Fox J.G."/>
        </authorList>
    </citation>
    <scope>NUCLEOTIDE SEQUENCE [LARGE SCALE GENOMIC DNA]</scope>
    <source>
        <strain evidence="6 7">MIT 04-9362</strain>
    </source>
</reference>
<evidence type="ECO:0000256" key="1">
    <source>
        <dbReference type="ARBA" id="ARBA00022490"/>
    </source>
</evidence>
<dbReference type="InterPro" id="IPR036118">
    <property type="entry name" value="UreE_N_sf"/>
</dbReference>
<evidence type="ECO:0000313" key="7">
    <source>
        <dbReference type="Proteomes" id="UP000256695"/>
    </source>
</evidence>
<evidence type="ECO:0000256" key="2">
    <source>
        <dbReference type="ARBA" id="ARBA00022596"/>
    </source>
</evidence>
<feature type="domain" description="UreE urease accessory N-terminal" evidence="5">
    <location>
        <begin position="6"/>
        <end position="71"/>
    </location>
</feature>
<dbReference type="InterPro" id="IPR004029">
    <property type="entry name" value="UreE_N"/>
</dbReference>
<organism evidence="6 7">
    <name type="scientific">Helicobacter anseris</name>
    <dbReference type="NCBI Taxonomy" id="375926"/>
    <lineage>
        <taxon>Bacteria</taxon>
        <taxon>Pseudomonadati</taxon>
        <taxon>Campylobacterota</taxon>
        <taxon>Epsilonproteobacteria</taxon>
        <taxon>Campylobacterales</taxon>
        <taxon>Helicobacteraceae</taxon>
        <taxon>Helicobacter</taxon>
    </lineage>
</organism>
<dbReference type="HAMAP" id="MF_00822">
    <property type="entry name" value="UreE"/>
    <property type="match status" value="1"/>
</dbReference>
<dbReference type="GO" id="GO:0006457">
    <property type="term" value="P:protein folding"/>
    <property type="evidence" value="ECO:0007669"/>
    <property type="project" value="InterPro"/>
</dbReference>
<keyword evidence="3 4" id="KW-0143">Chaperone</keyword>